<dbReference type="Gene3D" id="2.60.420.10">
    <property type="entry name" value="Maltose phosphorylase, domain 3"/>
    <property type="match status" value="1"/>
</dbReference>
<feature type="signal peptide" evidence="1">
    <location>
        <begin position="1"/>
        <end position="21"/>
    </location>
</feature>
<dbReference type="PANTHER" id="PTHR34987">
    <property type="entry name" value="C, PUTATIVE (AFU_ORTHOLOGUE AFUA_3G02880)-RELATED"/>
    <property type="match status" value="1"/>
</dbReference>
<dbReference type="InterPro" id="IPR008928">
    <property type="entry name" value="6-hairpin_glycosidase_sf"/>
</dbReference>
<proteinExistence type="predicted"/>
<dbReference type="GO" id="GO:0005975">
    <property type="term" value="P:carbohydrate metabolic process"/>
    <property type="evidence" value="ECO:0007669"/>
    <property type="project" value="InterPro"/>
</dbReference>
<dbReference type="Gene3D" id="2.60.120.560">
    <property type="entry name" value="Exo-inulinase, domain 1"/>
    <property type="match status" value="1"/>
</dbReference>
<gene>
    <name evidence="4" type="ORF">FOXYS1_14781</name>
</gene>
<evidence type="ECO:0008006" key="6">
    <source>
        <dbReference type="Google" id="ProtNLM"/>
    </source>
</evidence>
<dbReference type="EMBL" id="JAAFOW010003551">
    <property type="protein sequence ID" value="KAF5251421.1"/>
    <property type="molecule type" value="Genomic_DNA"/>
</dbReference>
<dbReference type="Gene3D" id="1.50.10.10">
    <property type="match status" value="1"/>
</dbReference>
<comment type="caution">
    <text evidence="4">The sequence shown here is derived from an EMBL/GenBank/DDBJ whole genome shotgun (WGS) entry which is preliminary data.</text>
</comment>
<feature type="domain" description="Alpha-L-rhamnosidase six-hairpin glycosidase" evidence="2">
    <location>
        <begin position="372"/>
        <end position="592"/>
    </location>
</feature>
<name>A0A8H5E9A7_FUSOX</name>
<evidence type="ECO:0000313" key="5">
    <source>
        <dbReference type="Proteomes" id="UP000558688"/>
    </source>
</evidence>
<feature type="domain" description="Alpha-L-rhamnosidase C-terminal" evidence="3">
    <location>
        <begin position="711"/>
        <end position="774"/>
    </location>
</feature>
<dbReference type="SUPFAM" id="SSF48208">
    <property type="entry name" value="Six-hairpin glycosidases"/>
    <property type="match status" value="1"/>
</dbReference>
<dbReference type="CDD" id="cd00165">
    <property type="entry name" value="S4"/>
    <property type="match status" value="1"/>
</dbReference>
<sequence>MIPRLSATLLATVVSVCIVEASTVSSSLAHSYQDDNSKVILGNTDSVTLTSDGKTPGILIIDYHQNVDGFPTFEVVKTKGNTSVFELTYGETKAAVNQYMGDGPMSFAAAMDNYRINRHNITGPSVISQRLIQGGFRYQKLNLSSAGTLVLKNIGVKPTTDTTPLDKLAAYFECSDKDLTRIWRTGARTVQLTEIPKNSLPDFWNITKEGALVESSAPQILAQAESLTDYKLQFQVKPLTGQFGFLVLGDSLNTGIYISCNLLDGTVSVHVGSTNLDKVIKTTKLSTRLPINKWLTVAATVNSTQIQVSFNGKAGLDFTQAEKFAGSVGLGADYPHAAVFRNLNLTTLTGGDIYSASLKDDSFLDDFLMGTNPADTIVDGSRRDRIAYSGDLDIALAASFASTYARSFVEGTIDLLGSFQTTSGFFIPTAKIQQPPLASSLPFNMTGLIGYSFNIMTAMAYNYEMTGDVAFAKKWAPAVISMLDWVHSQSRGGLFSLSDESFGGDWNYYDPPQSGIVTKFNAVYAYALAQCIPMLDAAGKDVSVYSKQLKTLRTAMNDKLWDESMGAYVLSEKHRDGFAQDANAIAILAGVPSGKASSSRILSTMKKELMLPAGPLAFSNSTSAAGFARKISPYASTYHLRAALQSNNTEIAKSLLKTLWAPMADPKHTNYTNCFWETLNPEGTPGLALGTSLCHGWGAGPTAELIRHVLGIQPVEAGFRKWTVVPQTLGLKWAKGKQPTPHGDISVEWKFDNKLLHMEVRGPRKGSQGTVFFPQPLLTPLSKTVITVNGKIVDEPSFKVQPNEKLIIEQRKR</sequence>
<dbReference type="InterPro" id="IPR035398">
    <property type="entry name" value="Bac_rhamnosid_C"/>
</dbReference>
<feature type="chain" id="PRO_5034585475" description="Alpha-L-rhamnosidase C-terminal domain-containing protein" evidence="1">
    <location>
        <begin position="22"/>
        <end position="813"/>
    </location>
</feature>
<evidence type="ECO:0000256" key="1">
    <source>
        <dbReference type="SAM" id="SignalP"/>
    </source>
</evidence>
<protein>
    <recommendedName>
        <fullName evidence="6">Alpha-L-rhamnosidase C-terminal domain-containing protein</fullName>
    </recommendedName>
</protein>
<keyword evidence="1" id="KW-0732">Signal</keyword>
<dbReference type="PANTHER" id="PTHR34987:SF4">
    <property type="entry name" value="ALPHA-L-RHAMNOSIDASE C-TERMINAL DOMAIN-CONTAINING PROTEIN"/>
    <property type="match status" value="1"/>
</dbReference>
<evidence type="ECO:0000259" key="3">
    <source>
        <dbReference type="Pfam" id="PF17390"/>
    </source>
</evidence>
<dbReference type="Pfam" id="PF17390">
    <property type="entry name" value="Bac_rhamnosid_C"/>
    <property type="match status" value="1"/>
</dbReference>
<dbReference type="InterPro" id="IPR013320">
    <property type="entry name" value="ConA-like_dom_sf"/>
</dbReference>
<accession>A0A8H5E9A7</accession>
<evidence type="ECO:0000313" key="4">
    <source>
        <dbReference type="EMBL" id="KAF5251421.1"/>
    </source>
</evidence>
<organism evidence="4 5">
    <name type="scientific">Fusarium oxysporum</name>
    <name type="common">Fusarium vascular wilt</name>
    <dbReference type="NCBI Taxonomy" id="5507"/>
    <lineage>
        <taxon>Eukaryota</taxon>
        <taxon>Fungi</taxon>
        <taxon>Dikarya</taxon>
        <taxon>Ascomycota</taxon>
        <taxon>Pezizomycotina</taxon>
        <taxon>Sordariomycetes</taxon>
        <taxon>Hypocreomycetidae</taxon>
        <taxon>Hypocreales</taxon>
        <taxon>Nectriaceae</taxon>
        <taxon>Fusarium</taxon>
        <taxon>Fusarium oxysporum species complex</taxon>
    </lineage>
</organism>
<dbReference type="SUPFAM" id="SSF49899">
    <property type="entry name" value="Concanavalin A-like lectins/glucanases"/>
    <property type="match status" value="1"/>
</dbReference>
<dbReference type="Proteomes" id="UP000558688">
    <property type="component" value="Unassembled WGS sequence"/>
</dbReference>
<dbReference type="Pfam" id="PF17389">
    <property type="entry name" value="Bac_rhamnosid6H"/>
    <property type="match status" value="1"/>
</dbReference>
<dbReference type="GO" id="GO:0003824">
    <property type="term" value="F:catalytic activity"/>
    <property type="evidence" value="ECO:0007669"/>
    <property type="project" value="UniProtKB-ARBA"/>
</dbReference>
<reference evidence="4" key="1">
    <citation type="submission" date="2020-02" db="EMBL/GenBank/DDBJ databases">
        <title>Identification and distribution of gene clusters putatively required for synthesis of sphingolipid metabolism inhibitors in phylogenetically diverse species of the filamentous fungus Fusarium.</title>
        <authorList>
            <person name="Kim H.-S."/>
            <person name="Busman M."/>
            <person name="Brown D.W."/>
            <person name="Divon H."/>
            <person name="Uhlig S."/>
            <person name="Proctor R.H."/>
        </authorList>
    </citation>
    <scope>NUCLEOTIDE SEQUENCE [LARGE SCALE GENOMIC DNA]</scope>
    <source>
        <strain evidence="4">NRRL 39464</strain>
    </source>
</reference>
<dbReference type="InterPro" id="IPR035396">
    <property type="entry name" value="Bac_rhamnosid6H"/>
</dbReference>
<dbReference type="AlphaFoldDB" id="A0A8H5E9A7"/>
<dbReference type="InterPro" id="IPR012341">
    <property type="entry name" value="6hp_glycosidase-like_sf"/>
</dbReference>
<evidence type="ECO:0000259" key="2">
    <source>
        <dbReference type="Pfam" id="PF17389"/>
    </source>
</evidence>